<organism evidence="1 2">
    <name type="scientific">Puccinia striiformis</name>
    <dbReference type="NCBI Taxonomy" id="27350"/>
    <lineage>
        <taxon>Eukaryota</taxon>
        <taxon>Fungi</taxon>
        <taxon>Dikarya</taxon>
        <taxon>Basidiomycota</taxon>
        <taxon>Pucciniomycotina</taxon>
        <taxon>Pucciniomycetes</taxon>
        <taxon>Pucciniales</taxon>
        <taxon>Pucciniaceae</taxon>
        <taxon>Puccinia</taxon>
    </lineage>
</organism>
<protein>
    <submittedName>
        <fullName evidence="1">Uncharacterized protein</fullName>
    </submittedName>
</protein>
<evidence type="ECO:0000313" key="2">
    <source>
        <dbReference type="Proteomes" id="UP000239156"/>
    </source>
</evidence>
<reference evidence="1" key="1">
    <citation type="submission" date="2017-12" db="EMBL/GenBank/DDBJ databases">
        <title>Gene loss provides genomic basis for host adaptation in cereal stripe rust fungi.</title>
        <authorList>
            <person name="Xia C."/>
        </authorList>
    </citation>
    <scope>NUCLEOTIDE SEQUENCE [LARGE SCALE GENOMIC DNA]</scope>
    <source>
        <strain evidence="1">93-210</strain>
    </source>
</reference>
<gene>
    <name evidence="1" type="ORF">PSTT_05017</name>
</gene>
<dbReference type="VEuPathDB" id="FungiDB:PSTT_05017"/>
<sequence>MLHHILGQFGCYIIERAESEIDESQLSDSVHSQSH</sequence>
<dbReference type="Proteomes" id="UP000239156">
    <property type="component" value="Unassembled WGS sequence"/>
</dbReference>
<dbReference type="AlphaFoldDB" id="A0A2S4VQC1"/>
<proteinExistence type="predicted"/>
<dbReference type="EMBL" id="PKSL01000036">
    <property type="protein sequence ID" value="POW11732.1"/>
    <property type="molecule type" value="Genomic_DNA"/>
</dbReference>
<evidence type="ECO:0000313" key="1">
    <source>
        <dbReference type="EMBL" id="POW11732.1"/>
    </source>
</evidence>
<name>A0A2S4VQC1_9BASI</name>
<comment type="caution">
    <text evidence="1">The sequence shown here is derived from an EMBL/GenBank/DDBJ whole genome shotgun (WGS) entry which is preliminary data.</text>
</comment>
<keyword evidence="2" id="KW-1185">Reference proteome</keyword>
<accession>A0A2S4VQC1</accession>